<dbReference type="CDD" id="cd00586">
    <property type="entry name" value="4HBT"/>
    <property type="match status" value="1"/>
</dbReference>
<dbReference type="Pfam" id="PF13279">
    <property type="entry name" value="4HBT_2"/>
    <property type="match status" value="1"/>
</dbReference>
<evidence type="ECO:0000313" key="1">
    <source>
        <dbReference type="EMBL" id="KXZ57278.1"/>
    </source>
</evidence>
<dbReference type="EC" id="1.1.1.108" evidence="1"/>
<evidence type="ECO:0000313" key="4">
    <source>
        <dbReference type="Proteomes" id="UP000243589"/>
    </source>
</evidence>
<dbReference type="SUPFAM" id="SSF54637">
    <property type="entry name" value="Thioesterase/thiol ester dehydrase-isomerase"/>
    <property type="match status" value="1"/>
</dbReference>
<keyword evidence="1" id="KW-0560">Oxidoreductase</keyword>
<protein>
    <submittedName>
        <fullName evidence="2">4-hydroxybenzoyl-CoA thioesterase</fullName>
    </submittedName>
    <submittedName>
        <fullName evidence="1">L-carnitine dehydrogenase</fullName>
        <ecNumber evidence="1">1.1.1.108</ecNumber>
    </submittedName>
</protein>
<reference evidence="1 4" key="1">
    <citation type="submission" date="2016-01" db="EMBL/GenBank/DDBJ databases">
        <title>Use of Whole Genome Sequencing to ascertain that Brevibacterium massiliense (Roux, Raoult 2009) is a later heterotypic synonym of Brevibacterium ravenspurgense (Mages 2008).</title>
        <authorList>
            <person name="Bernier A.-M."/>
            <person name="Burdz T."/>
            <person name="Huynh C."/>
            <person name="Pachecho A.L."/>
            <person name="Wiebe D."/>
            <person name="Bonner C."/>
            <person name="Bernard K."/>
        </authorList>
    </citation>
    <scope>NUCLEOTIDE SEQUENCE [LARGE SCALE GENOMIC DNA]</scope>
    <source>
        <strain evidence="1 4">CCUG56047</strain>
    </source>
</reference>
<dbReference type="PANTHER" id="PTHR31793:SF2">
    <property type="entry name" value="BLR1345 PROTEIN"/>
    <property type="match status" value="1"/>
</dbReference>
<dbReference type="InterPro" id="IPR029069">
    <property type="entry name" value="HotDog_dom_sf"/>
</dbReference>
<dbReference type="PATRIC" id="fig|479117.4.peg.1781"/>
<dbReference type="GO" id="GO:0047728">
    <property type="term" value="F:carnitine 3-dehydrogenase activity"/>
    <property type="evidence" value="ECO:0007669"/>
    <property type="project" value="UniProtKB-EC"/>
</dbReference>
<accession>A0A150H5Z4</accession>
<dbReference type="Proteomes" id="UP000243589">
    <property type="component" value="Unassembled WGS sequence"/>
</dbReference>
<dbReference type="EMBL" id="PKGO01000004">
    <property type="protein sequence ID" value="PKY70571.1"/>
    <property type="molecule type" value="Genomic_DNA"/>
</dbReference>
<dbReference type="EMBL" id="LQQC01000012">
    <property type="protein sequence ID" value="KXZ57278.1"/>
    <property type="molecule type" value="Genomic_DNA"/>
</dbReference>
<dbReference type="GO" id="GO:0047617">
    <property type="term" value="F:fatty acyl-CoA hydrolase activity"/>
    <property type="evidence" value="ECO:0007669"/>
    <property type="project" value="TreeGrafter"/>
</dbReference>
<evidence type="ECO:0000313" key="3">
    <source>
        <dbReference type="Proteomes" id="UP000242755"/>
    </source>
</evidence>
<dbReference type="InterPro" id="IPR050563">
    <property type="entry name" value="4-hydroxybenzoyl-CoA_TE"/>
</dbReference>
<dbReference type="AlphaFoldDB" id="A0A150H5Z4"/>
<dbReference type="Proteomes" id="UP000242755">
    <property type="component" value="Unassembled WGS sequence"/>
</dbReference>
<dbReference type="Gene3D" id="3.10.129.10">
    <property type="entry name" value="Hotdog Thioesterase"/>
    <property type="match status" value="1"/>
</dbReference>
<evidence type="ECO:0000313" key="2">
    <source>
        <dbReference type="EMBL" id="PKY70571.1"/>
    </source>
</evidence>
<dbReference type="STRING" id="1176165.GCA_001584405_00936"/>
<sequence>MTAITPYRTEIKQEWIDYNGHLSEAYYVLICGFATDQLMIDIGLDEEYRKSTGCSLYTVETHLRYLREIGLGAEVEVRPRVVGAAGKKLHIAYEMFHGDDLLFTEEVMCLHVDQKAGRAADFPDEVLKRLQPLIEESPAWLGRSISM</sequence>
<dbReference type="PANTHER" id="PTHR31793">
    <property type="entry name" value="4-HYDROXYBENZOYL-COA THIOESTERASE FAMILY MEMBER"/>
    <property type="match status" value="1"/>
</dbReference>
<reference evidence="2 3" key="2">
    <citation type="submission" date="2017-12" db="EMBL/GenBank/DDBJ databases">
        <title>Phylogenetic diversity of female urinary microbiome.</title>
        <authorList>
            <person name="Thomas-White K."/>
            <person name="Wolfe A.J."/>
        </authorList>
    </citation>
    <scope>NUCLEOTIDE SEQUENCE [LARGE SCALE GENOMIC DNA]</scope>
    <source>
        <strain evidence="2 3">UMB0426</strain>
    </source>
</reference>
<proteinExistence type="predicted"/>
<gene>
    <name evidence="1" type="primary">lcdH_3</name>
    <name evidence="1" type="ORF">Bravens_01798</name>
    <name evidence="2" type="ORF">CYJ40_05510</name>
</gene>
<dbReference type="RefSeq" id="WP_062022591.1">
    <property type="nucleotide sequence ID" value="NZ_LQQC01000012.1"/>
</dbReference>
<organism evidence="1 4">
    <name type="scientific">Brevibacterium ravenspurgense</name>
    <dbReference type="NCBI Taxonomy" id="479117"/>
    <lineage>
        <taxon>Bacteria</taxon>
        <taxon>Bacillati</taxon>
        <taxon>Actinomycetota</taxon>
        <taxon>Actinomycetes</taxon>
        <taxon>Micrococcales</taxon>
        <taxon>Brevibacteriaceae</taxon>
        <taxon>Brevibacterium</taxon>
    </lineage>
</organism>
<comment type="caution">
    <text evidence="1">The sequence shown here is derived from an EMBL/GenBank/DDBJ whole genome shotgun (WGS) entry which is preliminary data.</text>
</comment>
<keyword evidence="4" id="KW-1185">Reference proteome</keyword>
<name>A0A150H5Z4_9MICO</name>